<evidence type="ECO:0000313" key="7">
    <source>
        <dbReference type="EMBL" id="SUZ97870.1"/>
    </source>
</evidence>
<evidence type="ECO:0000256" key="4">
    <source>
        <dbReference type="ARBA" id="ARBA00023015"/>
    </source>
</evidence>
<sequence>MHPRRIARESILGALYAHELTGEEKTKVLLDIFDRNSFDEETKSYISDLYNNIVDNKIWAEDLISDNLDNWKLERVATLDQLIMRIAINEIYFNEDIPPKVSISEAIEIAKIYSTKDSSSFVNGVLDSIYKRKLDSDKVEK</sequence>
<accession>A0A381S1D7</accession>
<organism evidence="7">
    <name type="scientific">marine metagenome</name>
    <dbReference type="NCBI Taxonomy" id="408172"/>
    <lineage>
        <taxon>unclassified sequences</taxon>
        <taxon>metagenomes</taxon>
        <taxon>ecological metagenomes</taxon>
    </lineage>
</organism>
<dbReference type="Pfam" id="PF01029">
    <property type="entry name" value="NusB"/>
    <property type="match status" value="1"/>
</dbReference>
<evidence type="ECO:0000256" key="3">
    <source>
        <dbReference type="ARBA" id="ARBA00022884"/>
    </source>
</evidence>
<dbReference type="AlphaFoldDB" id="A0A381S1D7"/>
<keyword evidence="2" id="KW-0889">Transcription antitermination</keyword>
<reference evidence="7" key="1">
    <citation type="submission" date="2018-05" db="EMBL/GenBank/DDBJ databases">
        <authorList>
            <person name="Lanie J.A."/>
            <person name="Ng W.-L."/>
            <person name="Kazmierczak K.M."/>
            <person name="Andrzejewski T.M."/>
            <person name="Davidsen T.M."/>
            <person name="Wayne K.J."/>
            <person name="Tettelin H."/>
            <person name="Glass J.I."/>
            <person name="Rusch D."/>
            <person name="Podicherti R."/>
            <person name="Tsui H.-C.T."/>
            <person name="Winkler M.E."/>
        </authorList>
    </citation>
    <scope>NUCLEOTIDE SEQUENCE</scope>
</reference>
<name>A0A381S1D7_9ZZZZ</name>
<dbReference type="PANTHER" id="PTHR11078">
    <property type="entry name" value="N UTILIZATION SUBSTANCE PROTEIN B-RELATED"/>
    <property type="match status" value="1"/>
</dbReference>
<evidence type="ECO:0000256" key="1">
    <source>
        <dbReference type="ARBA" id="ARBA00005952"/>
    </source>
</evidence>
<dbReference type="Gene3D" id="1.10.940.10">
    <property type="entry name" value="NusB-like"/>
    <property type="match status" value="1"/>
</dbReference>
<protein>
    <recommendedName>
        <fullName evidence="6">NusB/RsmB/TIM44 domain-containing protein</fullName>
    </recommendedName>
</protein>
<dbReference type="GO" id="GO:0005829">
    <property type="term" value="C:cytosol"/>
    <property type="evidence" value="ECO:0007669"/>
    <property type="project" value="TreeGrafter"/>
</dbReference>
<keyword evidence="4" id="KW-0805">Transcription regulation</keyword>
<feature type="domain" description="NusB/RsmB/TIM44" evidence="6">
    <location>
        <begin position="6"/>
        <end position="131"/>
    </location>
</feature>
<dbReference type="InterPro" id="IPR011605">
    <property type="entry name" value="NusB_fam"/>
</dbReference>
<keyword evidence="5" id="KW-0804">Transcription</keyword>
<dbReference type="HAMAP" id="MF_00073">
    <property type="entry name" value="NusB"/>
    <property type="match status" value="1"/>
</dbReference>
<evidence type="ECO:0000259" key="6">
    <source>
        <dbReference type="Pfam" id="PF01029"/>
    </source>
</evidence>
<proteinExistence type="inferred from homology"/>
<dbReference type="NCBIfam" id="TIGR01951">
    <property type="entry name" value="nusB"/>
    <property type="match status" value="1"/>
</dbReference>
<evidence type="ECO:0000256" key="2">
    <source>
        <dbReference type="ARBA" id="ARBA00022814"/>
    </source>
</evidence>
<comment type="similarity">
    <text evidence="1">Belongs to the NusB family.</text>
</comment>
<evidence type="ECO:0000256" key="5">
    <source>
        <dbReference type="ARBA" id="ARBA00023163"/>
    </source>
</evidence>
<gene>
    <name evidence="7" type="ORF">METZ01_LOCUS50724</name>
</gene>
<dbReference type="EMBL" id="UINC01002549">
    <property type="protein sequence ID" value="SUZ97870.1"/>
    <property type="molecule type" value="Genomic_DNA"/>
</dbReference>
<dbReference type="GO" id="GO:0006353">
    <property type="term" value="P:DNA-templated transcription termination"/>
    <property type="evidence" value="ECO:0007669"/>
    <property type="project" value="InterPro"/>
</dbReference>
<dbReference type="InterPro" id="IPR006027">
    <property type="entry name" value="NusB_RsmB_TIM44"/>
</dbReference>
<dbReference type="PANTHER" id="PTHR11078:SF3">
    <property type="entry name" value="ANTITERMINATION NUSB DOMAIN-CONTAINING PROTEIN"/>
    <property type="match status" value="1"/>
</dbReference>
<dbReference type="SUPFAM" id="SSF48013">
    <property type="entry name" value="NusB-like"/>
    <property type="match status" value="1"/>
</dbReference>
<dbReference type="InterPro" id="IPR035926">
    <property type="entry name" value="NusB-like_sf"/>
</dbReference>
<dbReference type="GO" id="GO:0003723">
    <property type="term" value="F:RNA binding"/>
    <property type="evidence" value="ECO:0007669"/>
    <property type="project" value="UniProtKB-KW"/>
</dbReference>
<dbReference type="GO" id="GO:0031564">
    <property type="term" value="P:transcription antitermination"/>
    <property type="evidence" value="ECO:0007669"/>
    <property type="project" value="UniProtKB-KW"/>
</dbReference>
<keyword evidence="3" id="KW-0694">RNA-binding</keyword>